<dbReference type="OrthoDB" id="10261947at2759"/>
<evidence type="ECO:0000313" key="7">
    <source>
        <dbReference type="Proteomes" id="UP000008312"/>
    </source>
</evidence>
<dbReference type="FunCoup" id="D8M731">
    <property type="interactions" value="419"/>
</dbReference>
<dbReference type="RefSeq" id="XP_012897918.1">
    <property type="nucleotide sequence ID" value="XM_013042464.1"/>
</dbReference>
<dbReference type="Gene3D" id="3.40.50.10580">
    <property type="entry name" value="ATPase, V1 complex, subunit F"/>
    <property type="match status" value="1"/>
</dbReference>
<dbReference type="AlphaFoldDB" id="D8M731"/>
<evidence type="ECO:0000256" key="5">
    <source>
        <dbReference type="PIRNR" id="PIRNR015945"/>
    </source>
</evidence>
<dbReference type="PIRSF" id="PIRSF015945">
    <property type="entry name" value="ATPase_V1_F_euk"/>
    <property type="match status" value="1"/>
</dbReference>
<accession>D8M731</accession>
<keyword evidence="4 5" id="KW-0406">Ion transport</keyword>
<dbReference type="Pfam" id="PF01990">
    <property type="entry name" value="ATP-synt_F"/>
    <property type="match status" value="1"/>
</dbReference>
<dbReference type="GO" id="GO:0033180">
    <property type="term" value="C:proton-transporting V-type ATPase, V1 domain"/>
    <property type="evidence" value="ECO:0007669"/>
    <property type="project" value="InterPro"/>
</dbReference>
<dbReference type="SUPFAM" id="SSF159468">
    <property type="entry name" value="AtpF-like"/>
    <property type="match status" value="1"/>
</dbReference>
<protein>
    <recommendedName>
        <fullName evidence="5">V-type proton ATPase subunit F</fullName>
    </recommendedName>
</protein>
<dbReference type="PANTHER" id="PTHR13861:SF2">
    <property type="entry name" value="V-TYPE PROTON ATPASE SUBUNIT F"/>
    <property type="match status" value="1"/>
</dbReference>
<evidence type="ECO:0000256" key="2">
    <source>
        <dbReference type="ARBA" id="ARBA00022448"/>
    </source>
</evidence>
<dbReference type="InterPro" id="IPR036906">
    <property type="entry name" value="ATPase_V1_fsu_sf"/>
</dbReference>
<evidence type="ECO:0000256" key="3">
    <source>
        <dbReference type="ARBA" id="ARBA00022781"/>
    </source>
</evidence>
<proteinExistence type="inferred from homology"/>
<name>D8M731_BLAHO</name>
<keyword evidence="7" id="KW-1185">Reference proteome</keyword>
<dbReference type="NCBIfam" id="TIGR01101">
    <property type="entry name" value="V_ATP_synt_F"/>
    <property type="match status" value="1"/>
</dbReference>
<keyword evidence="3 5" id="KW-0375">Hydrogen ion transport</keyword>
<dbReference type="InParanoid" id="D8M731"/>
<dbReference type="Proteomes" id="UP000008312">
    <property type="component" value="Unassembled WGS sequence"/>
</dbReference>
<dbReference type="InterPro" id="IPR005772">
    <property type="entry name" value="ATPase_V1-cplx_fsu_euk"/>
</dbReference>
<sequence length="121" mass="13405">MPVESNNEKLIAVIGDEDTVTGLLLAGIGDKSEKNGTNYMIVDKDTKVKDIEAEFKRLSKRSDIGIIIINQSIADMIRHILNNYTSTIPTVIEIPSKDKPYDATRDTVIRKVAKMLGTEEA</sequence>
<keyword evidence="2 5" id="KW-0813">Transport</keyword>
<evidence type="ECO:0000256" key="1">
    <source>
        <dbReference type="ARBA" id="ARBA00010148"/>
    </source>
</evidence>
<evidence type="ECO:0000313" key="6">
    <source>
        <dbReference type="EMBL" id="CBK23870.2"/>
    </source>
</evidence>
<dbReference type="EMBL" id="FN668672">
    <property type="protein sequence ID" value="CBK23870.2"/>
    <property type="molecule type" value="Genomic_DNA"/>
</dbReference>
<evidence type="ECO:0000256" key="4">
    <source>
        <dbReference type="ARBA" id="ARBA00023065"/>
    </source>
</evidence>
<dbReference type="OMA" id="IIICQHI"/>
<comment type="function">
    <text evidence="5">Subunit of the V1 complex of vacuolar(H+)-ATPase (V-ATPase), a multisubunit enzyme composed of a peripheral complex (V1) that hydrolyzes ATP and a membrane integral complex (V0) that translocates protons. V-ATPase is responsible for acidifying and maintaining the pH of intracellular compartments.</text>
</comment>
<dbReference type="GeneID" id="24920759"/>
<comment type="similarity">
    <text evidence="1 5">Belongs to the V-ATPase F subunit family.</text>
</comment>
<dbReference type="GO" id="GO:0046961">
    <property type="term" value="F:proton-transporting ATPase activity, rotational mechanism"/>
    <property type="evidence" value="ECO:0007669"/>
    <property type="project" value="InterPro"/>
</dbReference>
<dbReference type="FunFam" id="3.40.50.10580:FF:000004">
    <property type="entry name" value="V-type proton ATPase subunit F"/>
    <property type="match status" value="1"/>
</dbReference>
<reference evidence="6" key="1">
    <citation type="submission" date="2010-02" db="EMBL/GenBank/DDBJ databases">
        <title>Sequencing and annotation of the Blastocystis hominis genome.</title>
        <authorList>
            <person name="Wincker P."/>
        </authorList>
    </citation>
    <scope>NUCLEOTIDE SEQUENCE</scope>
    <source>
        <strain evidence="6">Singapore isolate B</strain>
    </source>
</reference>
<organism evidence="6">
    <name type="scientific">Blastocystis hominis</name>
    <dbReference type="NCBI Taxonomy" id="12968"/>
    <lineage>
        <taxon>Eukaryota</taxon>
        <taxon>Sar</taxon>
        <taxon>Stramenopiles</taxon>
        <taxon>Bigyra</taxon>
        <taxon>Opalozoa</taxon>
        <taxon>Opalinata</taxon>
        <taxon>Blastocystidae</taxon>
        <taxon>Blastocystis</taxon>
    </lineage>
</organism>
<dbReference type="InterPro" id="IPR008218">
    <property type="entry name" value="ATPase_V1-cplx_f_g_su"/>
</dbReference>
<comment type="subunit">
    <text evidence="5">V-ATPase is a heteromultimeric enzyme made up of two complexes: the ATP-hydrolytic V1 complex and the proton translocation V0 complex.</text>
</comment>
<dbReference type="PANTHER" id="PTHR13861">
    <property type="entry name" value="VACUOLAR ATP SYNTHASE SUBUNIT F"/>
    <property type="match status" value="1"/>
</dbReference>
<gene>
    <name evidence="6" type="ORF">GSBLH_T00003682001</name>
</gene>